<dbReference type="Gene3D" id="1.50.10.10">
    <property type="match status" value="1"/>
</dbReference>
<evidence type="ECO:0000313" key="2">
    <source>
        <dbReference type="EMBL" id="MBO7742870.1"/>
    </source>
</evidence>
<gene>
    <name evidence="2" type="ORF">I8J29_01590</name>
</gene>
<keyword evidence="3" id="KW-1185">Reference proteome</keyword>
<organism evidence="2 3">
    <name type="scientific">Paenibacillus artemisiicola</name>
    <dbReference type="NCBI Taxonomy" id="1172618"/>
    <lineage>
        <taxon>Bacteria</taxon>
        <taxon>Bacillati</taxon>
        <taxon>Bacillota</taxon>
        <taxon>Bacilli</taxon>
        <taxon>Bacillales</taxon>
        <taxon>Paenibacillaceae</taxon>
        <taxon>Paenibacillus</taxon>
    </lineage>
</organism>
<name>A0ABS3W404_9BACL</name>
<dbReference type="Proteomes" id="UP000670947">
    <property type="component" value="Unassembled WGS sequence"/>
</dbReference>
<feature type="domain" description="Mannosylglycerate hydrolase MGH1-like glycoside hydrolase" evidence="1">
    <location>
        <begin position="198"/>
        <end position="289"/>
    </location>
</feature>
<dbReference type="SUPFAM" id="SSF48208">
    <property type="entry name" value="Six-hairpin glycosidases"/>
    <property type="match status" value="1"/>
</dbReference>
<reference evidence="2 3" key="1">
    <citation type="submission" date="2021-03" db="EMBL/GenBank/DDBJ databases">
        <title>Paenibacillus artemisicola MWE-103 whole genome sequence.</title>
        <authorList>
            <person name="Ham Y.J."/>
        </authorList>
    </citation>
    <scope>NUCLEOTIDE SEQUENCE [LARGE SCALE GENOMIC DNA]</scope>
    <source>
        <strain evidence="2 3">MWE-103</strain>
    </source>
</reference>
<accession>A0ABS3W404</accession>
<dbReference type="InterPro" id="IPR012341">
    <property type="entry name" value="6hp_glycosidase-like_sf"/>
</dbReference>
<dbReference type="RefSeq" id="WP_208845831.1">
    <property type="nucleotide sequence ID" value="NZ_JAGGDJ010000001.1"/>
</dbReference>
<protein>
    <recommendedName>
        <fullName evidence="1">Mannosylglycerate hydrolase MGH1-like glycoside hydrolase domain-containing protein</fullName>
    </recommendedName>
</protein>
<evidence type="ECO:0000259" key="1">
    <source>
        <dbReference type="Pfam" id="PF22422"/>
    </source>
</evidence>
<sequence>MNHSATSPFALQSSSPELDAAARWAKAQALAYASSGDPVGPWYEAALPGRKAFCMRDVAHMSAGAAVLGLGAHTKNMLLRFAEHISVSKDWCTYWEITKDGLPCPDDYTNDGDFWYNLPANFDVVDCCYRQFLWTGDRDYLEDERLLRFYALSLNEYVRRWDRDGDGIPDHARGEGRRGIASYVEDALAPRVAGDVVAAQFAAYAAYAEMCRLRGDGAQASHYAALAERLRRLYDAEWWNEGKGRFNGAILQDGTPYEEYYLAASFLPLYFGLVAPGAKRERALDDLTRNGVSNVEELSHLPDVYYKTGRKEEAYRAMLRLCDERTARREYPEASYSVIGNLATGLLGLRPRADEGAIDLAPQLPADVSWAKADGIAMLGAVFGIELQAGRATVVHQGGPAVRIRAGGRVVAIGAGEAGTIELAMA</sequence>
<dbReference type="EMBL" id="JAGGDJ010000001">
    <property type="protein sequence ID" value="MBO7742870.1"/>
    <property type="molecule type" value="Genomic_DNA"/>
</dbReference>
<evidence type="ECO:0000313" key="3">
    <source>
        <dbReference type="Proteomes" id="UP000670947"/>
    </source>
</evidence>
<dbReference type="InterPro" id="IPR054491">
    <property type="entry name" value="MGH1-like_GH"/>
</dbReference>
<dbReference type="InterPro" id="IPR008928">
    <property type="entry name" value="6-hairpin_glycosidase_sf"/>
</dbReference>
<proteinExistence type="predicted"/>
<comment type="caution">
    <text evidence="2">The sequence shown here is derived from an EMBL/GenBank/DDBJ whole genome shotgun (WGS) entry which is preliminary data.</text>
</comment>
<dbReference type="Pfam" id="PF22422">
    <property type="entry name" value="MGH1-like_GH"/>
    <property type="match status" value="1"/>
</dbReference>